<protein>
    <submittedName>
        <fullName evidence="1">Uncharacterized protein</fullName>
    </submittedName>
</protein>
<keyword evidence="2" id="KW-1185">Reference proteome</keyword>
<evidence type="ECO:0000313" key="2">
    <source>
        <dbReference type="Proteomes" id="UP000012099"/>
    </source>
</evidence>
<evidence type="ECO:0000313" key="1">
    <source>
        <dbReference type="EMBL" id="EMN01027.1"/>
    </source>
</evidence>
<proteinExistence type="predicted"/>
<organism evidence="1 2">
    <name type="scientific">Leptospira noguchii str. 2007001578</name>
    <dbReference type="NCBI Taxonomy" id="1049974"/>
    <lineage>
        <taxon>Bacteria</taxon>
        <taxon>Pseudomonadati</taxon>
        <taxon>Spirochaetota</taxon>
        <taxon>Spirochaetia</taxon>
        <taxon>Leptospirales</taxon>
        <taxon>Leptospiraceae</taxon>
        <taxon>Leptospira</taxon>
    </lineage>
</organism>
<reference evidence="1 2" key="1">
    <citation type="submission" date="2013-01" db="EMBL/GenBank/DDBJ databases">
        <authorList>
            <person name="Harkins D.M."/>
            <person name="Durkin A.S."/>
            <person name="Brinkac L.M."/>
            <person name="Haft D.H."/>
            <person name="Selengut J.D."/>
            <person name="Sanka R."/>
            <person name="DePew J."/>
            <person name="Purushe J."/>
            <person name="Whelen A.C."/>
            <person name="Vinetz J.M."/>
            <person name="Sutton G.G."/>
            <person name="Nierman W.C."/>
            <person name="Fouts D.E."/>
        </authorList>
    </citation>
    <scope>NUCLEOTIDE SEQUENCE [LARGE SCALE GENOMIC DNA]</scope>
    <source>
        <strain evidence="1 2">2007001578</strain>
    </source>
</reference>
<name>A0ABN0J2Q5_9LEPT</name>
<accession>A0ABN0J2Q5</accession>
<gene>
    <name evidence="1" type="ORF">LEP1GSC035_3807</name>
</gene>
<sequence>MWELLQNLDFSVKCGNYYKFLIRCGRDRSKNTAMQHALNFYFFK</sequence>
<comment type="caution">
    <text evidence="1">The sequence shown here is derived from an EMBL/GenBank/DDBJ whole genome shotgun (WGS) entry which is preliminary data.</text>
</comment>
<dbReference type="EMBL" id="AHMH02000068">
    <property type="protein sequence ID" value="EMN01027.1"/>
    <property type="molecule type" value="Genomic_DNA"/>
</dbReference>
<dbReference type="Proteomes" id="UP000012099">
    <property type="component" value="Unassembled WGS sequence"/>
</dbReference>